<reference evidence="3" key="1">
    <citation type="submission" date="2016-06" db="UniProtKB">
        <authorList>
            <consortium name="WormBaseParasite"/>
        </authorList>
    </citation>
    <scope>IDENTIFICATION</scope>
</reference>
<evidence type="ECO:0000313" key="1">
    <source>
        <dbReference type="EMBL" id="VDN40666.1"/>
    </source>
</evidence>
<reference evidence="1 2" key="2">
    <citation type="submission" date="2018-11" db="EMBL/GenBank/DDBJ databases">
        <authorList>
            <consortium name="Pathogen Informatics"/>
        </authorList>
    </citation>
    <scope>NUCLEOTIDE SEQUENCE [LARGE SCALE GENOMIC DNA]</scope>
</reference>
<accession>A0A183EPI0</accession>
<dbReference type="AlphaFoldDB" id="A0A183EPI0"/>
<dbReference type="EMBL" id="UYRT01096194">
    <property type="protein sequence ID" value="VDN40666.1"/>
    <property type="molecule type" value="Genomic_DNA"/>
</dbReference>
<keyword evidence="2" id="KW-1185">Reference proteome</keyword>
<organism evidence="3">
    <name type="scientific">Gongylonema pulchrum</name>
    <dbReference type="NCBI Taxonomy" id="637853"/>
    <lineage>
        <taxon>Eukaryota</taxon>
        <taxon>Metazoa</taxon>
        <taxon>Ecdysozoa</taxon>
        <taxon>Nematoda</taxon>
        <taxon>Chromadorea</taxon>
        <taxon>Rhabditida</taxon>
        <taxon>Spirurina</taxon>
        <taxon>Spiruromorpha</taxon>
        <taxon>Spiruroidea</taxon>
        <taxon>Gongylonematidae</taxon>
        <taxon>Gongylonema</taxon>
    </lineage>
</organism>
<dbReference type="WBParaSite" id="GPUH_0002289801-mRNA-1">
    <property type="protein sequence ID" value="GPUH_0002289801-mRNA-1"/>
    <property type="gene ID" value="GPUH_0002289801"/>
</dbReference>
<proteinExistence type="predicted"/>
<name>A0A183EPI0_9BILA</name>
<evidence type="ECO:0000313" key="2">
    <source>
        <dbReference type="Proteomes" id="UP000271098"/>
    </source>
</evidence>
<dbReference type="Proteomes" id="UP000271098">
    <property type="component" value="Unassembled WGS sequence"/>
</dbReference>
<protein>
    <submittedName>
        <fullName evidence="1 3">Uncharacterized protein</fullName>
    </submittedName>
</protein>
<gene>
    <name evidence="1" type="ORF">GPUH_LOCUS22873</name>
</gene>
<evidence type="ECO:0000313" key="3">
    <source>
        <dbReference type="WBParaSite" id="GPUH_0002289801-mRNA-1"/>
    </source>
</evidence>
<sequence>MGIEIVECVDSSVTSLFQREHFQVQTLSTAYPFGLDDCITAYGNISGGLLPFSMGKNPYFQAPLPRKCRKRGNRRRRKCSGDALLLMYCHLQKLAFYKVSYFSD</sequence>